<evidence type="ECO:0000313" key="7">
    <source>
        <dbReference type="Proteomes" id="UP000594263"/>
    </source>
</evidence>
<feature type="region of interest" description="Disordered" evidence="4">
    <location>
        <begin position="130"/>
        <end position="160"/>
    </location>
</feature>
<feature type="domain" description="NAB" evidence="5">
    <location>
        <begin position="9"/>
        <end position="89"/>
    </location>
</feature>
<dbReference type="Gene3D" id="1.10.287.1490">
    <property type="match status" value="1"/>
</dbReference>
<organism evidence="6 7">
    <name type="scientific">Kalanchoe fedtschenkoi</name>
    <name type="common">Lavender scallops</name>
    <name type="synonym">South American air plant</name>
    <dbReference type="NCBI Taxonomy" id="63787"/>
    <lineage>
        <taxon>Eukaryota</taxon>
        <taxon>Viridiplantae</taxon>
        <taxon>Streptophyta</taxon>
        <taxon>Embryophyta</taxon>
        <taxon>Tracheophyta</taxon>
        <taxon>Spermatophyta</taxon>
        <taxon>Magnoliopsida</taxon>
        <taxon>eudicotyledons</taxon>
        <taxon>Gunneridae</taxon>
        <taxon>Pentapetalae</taxon>
        <taxon>Saxifragales</taxon>
        <taxon>Crassulaceae</taxon>
        <taxon>Kalanchoe</taxon>
    </lineage>
</organism>
<dbReference type="OMA" id="QLNEDIC"/>
<evidence type="ECO:0000256" key="4">
    <source>
        <dbReference type="SAM" id="MobiDB-lite"/>
    </source>
</evidence>
<sequence length="544" mass="61345">MDASARKASSGLWEGCTSPKGSKWLADNLEAVDENVKLMLKLIEEDADSFAKKAEMYYQRRPQLISCVDELHGQYCLLAERYYHLFKELHKNMSTGLQAQSLSDDVDQMSQFYTPAAKLSACRSDRLGADSDMNVASPDSNSDLSLKAGSGSSSSSLSDTDSDLFNSMNNLVLSSGLKQNSIEMGNEYATMEEKCKLGEVQAVPCTVLAAHEEGNYDEMLGRIKEYEEELRVLNMKLKLSEEEVEKYKLTLETNDILVADLQSGLQLAHMDVEEHRTKLAAEEAKVAELQDRLASYENDVSSYEGTISELKAALCHVQEHLFVSVAQLESDIGSLLDQKIQMEAELVESKQQNASVDSELQECKDQMMKIEASYKAQESSRQQEFEWLKAEQRARDEVLMKLNKSSDELKCKCDTLEAEKDDLTGLLLTLTAELDSKNSKVRELENLVNQSCIERDEINGKLRKLNEEAMSTSDNANKVINELRFQLLQKEEELDMLRAQIREGAENKREAIRQLCFSLDHYKSGYKELCQAFIIPNRRPVSAS</sequence>
<name>A0A7N0TJ56_KALFE</name>
<dbReference type="Gramene" id="Kaladp0039s0140.1.v1.1">
    <property type="protein sequence ID" value="Kaladp0039s0140.1.v1.1"/>
    <property type="gene ID" value="Kaladp0039s0140.v1.1"/>
</dbReference>
<dbReference type="GO" id="GO:0003779">
    <property type="term" value="F:actin binding"/>
    <property type="evidence" value="ECO:0007669"/>
    <property type="project" value="InterPro"/>
</dbReference>
<dbReference type="PANTHER" id="PTHR32258:SF14">
    <property type="entry name" value="GB|AAF19561.1"/>
    <property type="match status" value="1"/>
</dbReference>
<comment type="similarity">
    <text evidence="2">Belongs to the NET family.</text>
</comment>
<dbReference type="PROSITE" id="PS51774">
    <property type="entry name" value="NAB"/>
    <property type="match status" value="1"/>
</dbReference>
<dbReference type="Proteomes" id="UP000594263">
    <property type="component" value="Unplaced"/>
</dbReference>
<feature type="coiled-coil region" evidence="3">
    <location>
        <begin position="209"/>
        <end position="514"/>
    </location>
</feature>
<protein>
    <recommendedName>
        <fullName evidence="5">NAB domain-containing protein</fullName>
    </recommendedName>
</protein>
<proteinExistence type="inferred from homology"/>
<keyword evidence="1 3" id="KW-0175">Coiled coil</keyword>
<dbReference type="PANTHER" id="PTHR32258">
    <property type="entry name" value="PROTEIN NETWORKED 4A"/>
    <property type="match status" value="1"/>
</dbReference>
<evidence type="ECO:0000256" key="2">
    <source>
        <dbReference type="ARBA" id="ARBA00038006"/>
    </source>
</evidence>
<keyword evidence="7" id="KW-1185">Reference proteome</keyword>
<accession>A0A7N0TJ56</accession>
<dbReference type="InterPro" id="IPR011684">
    <property type="entry name" value="NAB"/>
</dbReference>
<dbReference type="SUPFAM" id="SSF57997">
    <property type="entry name" value="Tropomyosin"/>
    <property type="match status" value="1"/>
</dbReference>
<dbReference type="Pfam" id="PF07765">
    <property type="entry name" value="KIP1"/>
    <property type="match status" value="1"/>
</dbReference>
<evidence type="ECO:0000259" key="5">
    <source>
        <dbReference type="PROSITE" id="PS51774"/>
    </source>
</evidence>
<reference evidence="6" key="1">
    <citation type="submission" date="2021-01" db="UniProtKB">
        <authorList>
            <consortium name="EnsemblPlants"/>
        </authorList>
    </citation>
    <scope>IDENTIFICATION</scope>
</reference>
<evidence type="ECO:0000313" key="6">
    <source>
        <dbReference type="EnsemblPlants" id="Kaladp0039s0140.1.v1.1"/>
    </source>
</evidence>
<evidence type="ECO:0000256" key="3">
    <source>
        <dbReference type="SAM" id="Coils"/>
    </source>
</evidence>
<dbReference type="InterPro" id="IPR051861">
    <property type="entry name" value="NET_actin-binding_domain"/>
</dbReference>
<feature type="compositionally biased region" description="Low complexity" evidence="4">
    <location>
        <begin position="142"/>
        <end position="159"/>
    </location>
</feature>
<dbReference type="AlphaFoldDB" id="A0A7N0TJ56"/>
<evidence type="ECO:0000256" key="1">
    <source>
        <dbReference type="ARBA" id="ARBA00023054"/>
    </source>
</evidence>
<dbReference type="EnsemblPlants" id="Kaladp0039s0140.1.v1.1">
    <property type="protein sequence ID" value="Kaladp0039s0140.1.v1.1"/>
    <property type="gene ID" value="Kaladp0039s0140.v1.1"/>
</dbReference>